<dbReference type="InterPro" id="IPR050833">
    <property type="entry name" value="Poly_Biosynth_Transport"/>
</dbReference>
<feature type="transmembrane region" description="Helical" evidence="6">
    <location>
        <begin position="103"/>
        <end position="123"/>
    </location>
</feature>
<evidence type="ECO:0000256" key="2">
    <source>
        <dbReference type="ARBA" id="ARBA00022475"/>
    </source>
</evidence>
<dbReference type="GO" id="GO:0005886">
    <property type="term" value="C:plasma membrane"/>
    <property type="evidence" value="ECO:0007669"/>
    <property type="project" value="UniProtKB-SubCell"/>
</dbReference>
<dbReference type="RefSeq" id="WP_084011738.1">
    <property type="nucleotide sequence ID" value="NZ_CP012040.1"/>
</dbReference>
<gene>
    <name evidence="7" type="ORF">CA2015_2260</name>
</gene>
<feature type="transmembrane region" description="Helical" evidence="6">
    <location>
        <begin position="129"/>
        <end position="148"/>
    </location>
</feature>
<evidence type="ECO:0000256" key="4">
    <source>
        <dbReference type="ARBA" id="ARBA00022989"/>
    </source>
</evidence>
<organism evidence="7 8">
    <name type="scientific">Cyclobacterium amurskyense</name>
    <dbReference type="NCBI Taxonomy" id="320787"/>
    <lineage>
        <taxon>Bacteria</taxon>
        <taxon>Pseudomonadati</taxon>
        <taxon>Bacteroidota</taxon>
        <taxon>Cytophagia</taxon>
        <taxon>Cytophagales</taxon>
        <taxon>Cyclobacteriaceae</taxon>
        <taxon>Cyclobacterium</taxon>
    </lineage>
</organism>
<keyword evidence="3 6" id="KW-0812">Transmembrane</keyword>
<name>A0A0H4PF08_9BACT</name>
<evidence type="ECO:0000313" key="7">
    <source>
        <dbReference type="EMBL" id="AKP51680.1"/>
    </source>
</evidence>
<sequence length="438" mass="48974">MSDKPSQLPYIYLFRHKSFLNLIFLFLIQSSNILVSIIAMPILIRAVGVEEFGRINLAFSVVLLFNVLVGFGYNLSAPKNIALNQGNLNALSEKVSEILWSKLSLASASLLLIAVLGFFCGYFEDFLLILWWSAILLFSEATNSVWFFQGKERLHWVSVVNASTKLLYLLLVFLFIQSANESYLANFFLGLTALAGNFGLLFFVHSKMKIRLVRPKLLRILHSLKNNVLLFLSSLASHIAINGGLIILSFFASAAVLGPYSIAERIAMVLRMAPVLISQAIFPRASILYYEEKNKFFSFLAKVELATLLIGLFIIVFIQVSAPYIVQLIAGENLENAVLFLKILSFIPLVSGLNLGNMLIILVTEEKKVLFNSTWVFSIYMLTASLILTEYYGGVGLAVALISTEVVMFVITAILLYRKKPSTVSQFYHALFSSRSYS</sequence>
<dbReference type="Proteomes" id="UP000036520">
    <property type="component" value="Chromosome"/>
</dbReference>
<feature type="transmembrane region" description="Helical" evidence="6">
    <location>
        <begin position="338"/>
        <end position="362"/>
    </location>
</feature>
<dbReference type="KEGG" id="camu:CA2015_2260"/>
<keyword evidence="5 6" id="KW-0472">Membrane</keyword>
<dbReference type="PANTHER" id="PTHR30250:SF11">
    <property type="entry name" value="O-ANTIGEN TRANSPORTER-RELATED"/>
    <property type="match status" value="1"/>
</dbReference>
<dbReference type="EMBL" id="CP012040">
    <property type="protein sequence ID" value="AKP51680.1"/>
    <property type="molecule type" value="Genomic_DNA"/>
</dbReference>
<dbReference type="STRING" id="320787.CA2015_2260"/>
<accession>A0A0H4PF08</accession>
<reference evidence="7 8" key="1">
    <citation type="submission" date="2015-07" db="EMBL/GenBank/DDBJ databases">
        <authorList>
            <person name="Kim K.M."/>
        </authorList>
    </citation>
    <scope>NUCLEOTIDE SEQUENCE [LARGE SCALE GENOMIC DNA]</scope>
    <source>
        <strain evidence="7 8">KCTC 12363</strain>
    </source>
</reference>
<feature type="transmembrane region" description="Helical" evidence="6">
    <location>
        <begin position="155"/>
        <end position="177"/>
    </location>
</feature>
<keyword evidence="2" id="KW-1003">Cell membrane</keyword>
<feature type="transmembrane region" description="Helical" evidence="6">
    <location>
        <begin position="227"/>
        <end position="256"/>
    </location>
</feature>
<feature type="transmembrane region" description="Helical" evidence="6">
    <location>
        <begin position="369"/>
        <end position="388"/>
    </location>
</feature>
<dbReference type="PANTHER" id="PTHR30250">
    <property type="entry name" value="PST FAMILY PREDICTED COLANIC ACID TRANSPORTER"/>
    <property type="match status" value="1"/>
</dbReference>
<feature type="transmembrane region" description="Helical" evidence="6">
    <location>
        <begin position="303"/>
        <end position="326"/>
    </location>
</feature>
<feature type="transmembrane region" description="Helical" evidence="6">
    <location>
        <begin position="394"/>
        <end position="417"/>
    </location>
</feature>
<protein>
    <submittedName>
        <fullName evidence="7">Polysaccharide biosynthesis protein</fullName>
    </submittedName>
</protein>
<feature type="transmembrane region" description="Helical" evidence="6">
    <location>
        <begin position="183"/>
        <end position="206"/>
    </location>
</feature>
<evidence type="ECO:0000256" key="1">
    <source>
        <dbReference type="ARBA" id="ARBA00004651"/>
    </source>
</evidence>
<evidence type="ECO:0000256" key="3">
    <source>
        <dbReference type="ARBA" id="ARBA00022692"/>
    </source>
</evidence>
<dbReference type="Pfam" id="PF01943">
    <property type="entry name" value="Polysacc_synt"/>
    <property type="match status" value="1"/>
</dbReference>
<dbReference type="AlphaFoldDB" id="A0A0H4PF08"/>
<feature type="transmembrane region" description="Helical" evidence="6">
    <location>
        <begin position="55"/>
        <end position="75"/>
    </location>
</feature>
<comment type="subcellular location">
    <subcellularLocation>
        <location evidence="1">Cell membrane</location>
        <topology evidence="1">Multi-pass membrane protein</topology>
    </subcellularLocation>
</comment>
<keyword evidence="4 6" id="KW-1133">Transmembrane helix</keyword>
<evidence type="ECO:0000313" key="8">
    <source>
        <dbReference type="Proteomes" id="UP000036520"/>
    </source>
</evidence>
<keyword evidence="8" id="KW-1185">Reference proteome</keyword>
<feature type="transmembrane region" description="Helical" evidence="6">
    <location>
        <begin position="262"/>
        <end position="282"/>
    </location>
</feature>
<feature type="transmembrane region" description="Helical" evidence="6">
    <location>
        <begin position="20"/>
        <end position="43"/>
    </location>
</feature>
<proteinExistence type="predicted"/>
<dbReference type="OrthoDB" id="9815702at2"/>
<evidence type="ECO:0000256" key="5">
    <source>
        <dbReference type="ARBA" id="ARBA00023136"/>
    </source>
</evidence>
<evidence type="ECO:0000256" key="6">
    <source>
        <dbReference type="SAM" id="Phobius"/>
    </source>
</evidence>
<dbReference type="InterPro" id="IPR002797">
    <property type="entry name" value="Polysacc_synth"/>
</dbReference>